<sequence length="216" mass="25113">MDTPIGSNHPLAPPDIVVARDPSGQFKTIGSFCIYVKVGVYEEQVKINRVMSQCLHLWRWDRQNNCDWRQSRRMPFKWWIKLANMKEVVLKHDEGGTSKGKFDPEKCIGLHLPDLPVQVSEQRVSNFLQSMLVGLAVCAMPGEDDATPCSLRRRFKVIEEFHASFMESMLFKYIFIFTMFYLRYLMMCFGITRIPIVGILFHCRFPFDIHTRAPSA</sequence>
<protein>
    <submittedName>
        <fullName evidence="2">Probable boron transporter 6</fullName>
    </submittedName>
</protein>
<dbReference type="InterPro" id="IPR011050">
    <property type="entry name" value="Pectin_lyase_fold/virulence"/>
</dbReference>
<feature type="transmembrane region" description="Helical" evidence="1">
    <location>
        <begin position="173"/>
        <end position="201"/>
    </location>
</feature>
<organism evidence="2 3">
    <name type="scientific">Phtheirospermum japonicum</name>
    <dbReference type="NCBI Taxonomy" id="374723"/>
    <lineage>
        <taxon>Eukaryota</taxon>
        <taxon>Viridiplantae</taxon>
        <taxon>Streptophyta</taxon>
        <taxon>Embryophyta</taxon>
        <taxon>Tracheophyta</taxon>
        <taxon>Spermatophyta</taxon>
        <taxon>Magnoliopsida</taxon>
        <taxon>eudicotyledons</taxon>
        <taxon>Gunneridae</taxon>
        <taxon>Pentapetalae</taxon>
        <taxon>asterids</taxon>
        <taxon>lamiids</taxon>
        <taxon>Lamiales</taxon>
        <taxon>Orobanchaceae</taxon>
        <taxon>Orobanchaceae incertae sedis</taxon>
        <taxon>Phtheirospermum</taxon>
    </lineage>
</organism>
<name>A0A830CPN4_9LAMI</name>
<evidence type="ECO:0000256" key="1">
    <source>
        <dbReference type="SAM" id="Phobius"/>
    </source>
</evidence>
<dbReference type="AlphaFoldDB" id="A0A830CPN4"/>
<keyword evidence="1" id="KW-0472">Membrane</keyword>
<accession>A0A830CPN4</accession>
<keyword evidence="1" id="KW-0812">Transmembrane</keyword>
<keyword evidence="3" id="KW-1185">Reference proteome</keyword>
<proteinExistence type="predicted"/>
<evidence type="ECO:0000313" key="3">
    <source>
        <dbReference type="Proteomes" id="UP000653305"/>
    </source>
</evidence>
<comment type="caution">
    <text evidence="2">The sequence shown here is derived from an EMBL/GenBank/DDBJ whole genome shotgun (WGS) entry which is preliminary data.</text>
</comment>
<keyword evidence="1" id="KW-1133">Transmembrane helix</keyword>
<dbReference type="Proteomes" id="UP000653305">
    <property type="component" value="Unassembled WGS sequence"/>
</dbReference>
<dbReference type="OrthoDB" id="1735926at2759"/>
<reference evidence="2" key="1">
    <citation type="submission" date="2020-07" db="EMBL/GenBank/DDBJ databases">
        <title>Ethylene signaling mediates host invasion by parasitic plants.</title>
        <authorList>
            <person name="Yoshida S."/>
        </authorList>
    </citation>
    <scope>NUCLEOTIDE SEQUENCE</scope>
    <source>
        <strain evidence="2">Okayama</strain>
    </source>
</reference>
<evidence type="ECO:0000313" key="2">
    <source>
        <dbReference type="EMBL" id="GFQ02508.1"/>
    </source>
</evidence>
<dbReference type="SUPFAM" id="SSF51126">
    <property type="entry name" value="Pectin lyase-like"/>
    <property type="match status" value="1"/>
</dbReference>
<gene>
    <name evidence="2" type="ORF">PHJA_002394800</name>
</gene>
<dbReference type="EMBL" id="BMAC01000752">
    <property type="protein sequence ID" value="GFQ02508.1"/>
    <property type="molecule type" value="Genomic_DNA"/>
</dbReference>